<dbReference type="HOGENOM" id="CLU_016047_3_0_5"/>
<feature type="transmembrane region" description="Helical" evidence="11">
    <location>
        <begin position="63"/>
        <end position="86"/>
    </location>
</feature>
<organism evidence="14 15">
    <name type="scientific">Pseudooceanicola batsensis (strain ATCC BAA-863 / DSM 15984 / KCTC 12145 / HTCC2597)</name>
    <name type="common">Oceanicola batsensis</name>
    <dbReference type="NCBI Taxonomy" id="252305"/>
    <lineage>
        <taxon>Bacteria</taxon>
        <taxon>Pseudomonadati</taxon>
        <taxon>Pseudomonadota</taxon>
        <taxon>Alphaproteobacteria</taxon>
        <taxon>Rhodobacterales</taxon>
        <taxon>Paracoccaceae</taxon>
        <taxon>Pseudooceanicola</taxon>
    </lineage>
</organism>
<comment type="similarity">
    <text evidence="2">Belongs to the binding-protein-dependent transport system permease family. CysTW subfamily.</text>
</comment>
<accession>A3TZ96</accession>
<feature type="transmembrane region" description="Helical" evidence="11">
    <location>
        <begin position="292"/>
        <end position="311"/>
    </location>
</feature>
<dbReference type="Pfam" id="PF00528">
    <property type="entry name" value="BPD_transp_1"/>
    <property type="match status" value="1"/>
</dbReference>
<dbReference type="GO" id="GO:0005886">
    <property type="term" value="C:plasma membrane"/>
    <property type="evidence" value="ECO:0007669"/>
    <property type="project" value="UniProtKB-SubCell"/>
</dbReference>
<evidence type="ECO:0000256" key="5">
    <source>
        <dbReference type="ARBA" id="ARBA00022519"/>
    </source>
</evidence>
<feature type="region of interest" description="Disordered" evidence="12">
    <location>
        <begin position="1"/>
        <end position="52"/>
    </location>
</feature>
<dbReference type="SUPFAM" id="SSF161098">
    <property type="entry name" value="MetI-like"/>
    <property type="match status" value="1"/>
</dbReference>
<dbReference type="PANTHER" id="PTHR43848:SF5">
    <property type="entry name" value="SPERMIDINE_PUTRESCINE TRANSPORT SYSTEM PERMEASE PROTEIN POTC"/>
    <property type="match status" value="1"/>
</dbReference>
<evidence type="ECO:0000256" key="10">
    <source>
        <dbReference type="ARBA" id="ARBA00039580"/>
    </source>
</evidence>
<gene>
    <name evidence="14" type="ORF">OB2597_16070</name>
</gene>
<evidence type="ECO:0000256" key="8">
    <source>
        <dbReference type="ARBA" id="ARBA00023136"/>
    </source>
</evidence>
<dbReference type="InterPro" id="IPR000515">
    <property type="entry name" value="MetI-like"/>
</dbReference>
<evidence type="ECO:0000313" key="15">
    <source>
        <dbReference type="Proteomes" id="UP000004318"/>
    </source>
</evidence>
<keyword evidence="7 11" id="KW-1133">Transmembrane helix</keyword>
<keyword evidence="5" id="KW-0997">Cell inner membrane</keyword>
<dbReference type="GO" id="GO:0055085">
    <property type="term" value="P:transmembrane transport"/>
    <property type="evidence" value="ECO:0007669"/>
    <property type="project" value="InterPro"/>
</dbReference>
<sequence>MSDRTPPRPGPAPEPRRTGTDSGAPAQDRGRGETKGPDRGAPARGRGRAAQARPFNVTTMPGFATVAILAFVLLYVPIVTMVIYSFNASDSVALWGGFSTRWYAIAWENDFVQEATIRSLVIATSAAVIASTLATMAALGTTRRKRFRGQTLIYVMINQPLMVPEIVTAVALLIFFAAIKTATGYTGLAYLILAHSAFCVPFAYLPIRARLEGMDLTLERAAADLYATPFQTFRRITLPLMAPGIAAGAMLSFVISLDDVIITEFVKSAGQDTLPTYMLGQLRRAVTPEVNAISTALLVLTVLLLTAFFLLTRKRG</sequence>
<dbReference type="CDD" id="cd06261">
    <property type="entry name" value="TM_PBP2"/>
    <property type="match status" value="1"/>
</dbReference>
<evidence type="ECO:0000256" key="3">
    <source>
        <dbReference type="ARBA" id="ARBA00022448"/>
    </source>
</evidence>
<evidence type="ECO:0000256" key="12">
    <source>
        <dbReference type="SAM" id="MobiDB-lite"/>
    </source>
</evidence>
<dbReference type="eggNOG" id="COG1177">
    <property type="taxonomic scope" value="Bacteria"/>
</dbReference>
<keyword evidence="6 11" id="KW-0812">Transmembrane</keyword>
<dbReference type="AlphaFoldDB" id="A3TZ96"/>
<dbReference type="Proteomes" id="UP000004318">
    <property type="component" value="Unassembled WGS sequence"/>
</dbReference>
<keyword evidence="8 11" id="KW-0472">Membrane</keyword>
<feature type="transmembrane region" description="Helical" evidence="11">
    <location>
        <begin position="185"/>
        <end position="205"/>
    </location>
</feature>
<evidence type="ECO:0000313" key="14">
    <source>
        <dbReference type="EMBL" id="EAQ02914.1"/>
    </source>
</evidence>
<evidence type="ECO:0000256" key="1">
    <source>
        <dbReference type="ARBA" id="ARBA00004429"/>
    </source>
</evidence>
<comment type="subcellular location">
    <subcellularLocation>
        <location evidence="1">Cell inner membrane</location>
        <topology evidence="1">Multi-pass membrane protein</topology>
    </subcellularLocation>
    <subcellularLocation>
        <location evidence="11">Cell membrane</location>
        <topology evidence="11">Multi-pass membrane protein</topology>
    </subcellularLocation>
</comment>
<feature type="domain" description="ABC transmembrane type-1" evidence="13">
    <location>
        <begin position="116"/>
        <end position="311"/>
    </location>
</feature>
<feature type="transmembrane region" description="Helical" evidence="11">
    <location>
        <begin position="117"/>
        <end position="140"/>
    </location>
</feature>
<dbReference type="Gene3D" id="1.10.3720.10">
    <property type="entry name" value="MetI-like"/>
    <property type="match status" value="1"/>
</dbReference>
<feature type="compositionally biased region" description="Low complexity" evidence="12">
    <location>
        <begin position="39"/>
        <end position="52"/>
    </location>
</feature>
<dbReference type="PROSITE" id="PS50928">
    <property type="entry name" value="ABC_TM1"/>
    <property type="match status" value="1"/>
</dbReference>
<dbReference type="PANTHER" id="PTHR43848">
    <property type="entry name" value="PUTRESCINE TRANSPORT SYSTEM PERMEASE PROTEIN POTI"/>
    <property type="match status" value="1"/>
</dbReference>
<evidence type="ECO:0000256" key="11">
    <source>
        <dbReference type="RuleBase" id="RU363032"/>
    </source>
</evidence>
<feature type="transmembrane region" description="Helical" evidence="11">
    <location>
        <begin position="236"/>
        <end position="257"/>
    </location>
</feature>
<dbReference type="InterPro" id="IPR035906">
    <property type="entry name" value="MetI-like_sf"/>
</dbReference>
<proteinExistence type="inferred from homology"/>
<dbReference type="EMBL" id="AAMO01000006">
    <property type="protein sequence ID" value="EAQ02914.1"/>
    <property type="molecule type" value="Genomic_DNA"/>
</dbReference>
<evidence type="ECO:0000256" key="4">
    <source>
        <dbReference type="ARBA" id="ARBA00022475"/>
    </source>
</evidence>
<keyword evidence="3 11" id="KW-0813">Transport</keyword>
<comment type="function">
    <text evidence="9">Required for the activity of the bacterial periplasmic transport system of putrescine and spermidine.</text>
</comment>
<evidence type="ECO:0000256" key="2">
    <source>
        <dbReference type="ARBA" id="ARBA00007069"/>
    </source>
</evidence>
<evidence type="ECO:0000256" key="6">
    <source>
        <dbReference type="ARBA" id="ARBA00022692"/>
    </source>
</evidence>
<reference evidence="14 15" key="1">
    <citation type="journal article" date="2010" name="J. Bacteriol.">
        <title>Genome sequences of Oceanicola granulosus HTCC2516(T) and Oceanicola batsensis HTCC2597(TDelta).</title>
        <authorList>
            <person name="Thrash J.C."/>
            <person name="Cho J.C."/>
            <person name="Vergin K.L."/>
            <person name="Giovannoni S.J."/>
        </authorList>
    </citation>
    <scope>NUCLEOTIDE SEQUENCE [LARGE SCALE GENOMIC DNA]</scope>
    <source>
        <strain evidence="15">ATCC BAA-863 / DSM 15984 / KCTC 12145 / HTCC2597</strain>
    </source>
</reference>
<feature type="transmembrane region" description="Helical" evidence="11">
    <location>
        <begin position="161"/>
        <end position="179"/>
    </location>
</feature>
<evidence type="ECO:0000256" key="7">
    <source>
        <dbReference type="ARBA" id="ARBA00022989"/>
    </source>
</evidence>
<feature type="compositionally biased region" description="Basic and acidic residues" evidence="12">
    <location>
        <begin position="28"/>
        <end position="38"/>
    </location>
</feature>
<keyword evidence="4" id="KW-1003">Cell membrane</keyword>
<evidence type="ECO:0000256" key="9">
    <source>
        <dbReference type="ARBA" id="ARBA00037216"/>
    </source>
</evidence>
<keyword evidence="15" id="KW-1185">Reference proteome</keyword>
<protein>
    <recommendedName>
        <fullName evidence="10">Spermidine/putrescine transport system permease protein PotC</fullName>
    </recommendedName>
</protein>
<comment type="caution">
    <text evidence="14">The sequence shown here is derived from an EMBL/GenBank/DDBJ whole genome shotgun (WGS) entry which is preliminary data.</text>
</comment>
<name>A3TZ96_PSEBH</name>
<dbReference type="STRING" id="252305.OB2597_16070"/>
<dbReference type="InterPro" id="IPR051789">
    <property type="entry name" value="Bact_Polyamine_Transport"/>
</dbReference>
<evidence type="ECO:0000259" key="13">
    <source>
        <dbReference type="PROSITE" id="PS50928"/>
    </source>
</evidence>